<feature type="transmembrane region" description="Helical" evidence="5">
    <location>
        <begin position="461"/>
        <end position="483"/>
    </location>
</feature>
<reference evidence="7 8" key="1">
    <citation type="submission" date="2014-04" db="EMBL/GenBank/DDBJ databases">
        <authorList>
            <consortium name="DOE Joint Genome Institute"/>
            <person name="Kuo A."/>
            <person name="Martino E."/>
            <person name="Perotto S."/>
            <person name="Kohler A."/>
            <person name="Nagy L.G."/>
            <person name="Floudas D."/>
            <person name="Copeland A."/>
            <person name="Barry K.W."/>
            <person name="Cichocki N."/>
            <person name="Veneault-Fourrey C."/>
            <person name="LaButti K."/>
            <person name="Lindquist E.A."/>
            <person name="Lipzen A."/>
            <person name="Lundell T."/>
            <person name="Morin E."/>
            <person name="Murat C."/>
            <person name="Sun H."/>
            <person name="Tunlid A."/>
            <person name="Henrissat B."/>
            <person name="Grigoriev I.V."/>
            <person name="Hibbett D.S."/>
            <person name="Martin F."/>
            <person name="Nordberg H.P."/>
            <person name="Cantor M.N."/>
            <person name="Hua S.X."/>
        </authorList>
    </citation>
    <scope>NUCLEOTIDE SEQUENCE [LARGE SCALE GENOMIC DNA]</scope>
    <source>
        <strain evidence="7 8">Zn</strain>
    </source>
</reference>
<feature type="transmembrane region" description="Helical" evidence="5">
    <location>
        <begin position="196"/>
        <end position="215"/>
    </location>
</feature>
<dbReference type="PANTHER" id="PTHR23501:SF201">
    <property type="entry name" value="MFS AFLATOXIN EFFLUX PUMP"/>
    <property type="match status" value="1"/>
</dbReference>
<gene>
    <name evidence="7" type="ORF">OIDMADRAFT_201167</name>
</gene>
<dbReference type="OrthoDB" id="10021397at2759"/>
<proteinExistence type="predicted"/>
<dbReference type="InterPro" id="IPR036259">
    <property type="entry name" value="MFS_trans_sf"/>
</dbReference>
<sequence>MLLLSIYLSVFLVALDRTIIATALPQITNHFKSFADIGWYNAAFSLPMTAFQLFFGRMYTFYSPKWIFMSLVMIFEVGSAVCGAAPSSVGFIWGRAIAGLGAGGLFNGAMILMMYAAPLKKRPLYVGLLGAVFGVASVAGPLVGGVFTTKVTWRWCFYINLPIGAAVLAFLFIVVEDTPAALAHLPVREKIKRLDIYGTIIFVPCMVCLLLALQWGGQQYDWSDRRIIALLTVFGVLLVVFIAIQFWQQESATVPPRIARQRTIAAGAFYSFTLGSSFMMVVYYLSIWFQAIKGDTAIRSGYSTLPFILSLVVASISSGVLVSRIGYYNPSLIAGAILAPIGAGLLTLFKRDTAHPMWIGIQVLFGFGIGMGLQQTNIAAQTVLEKKDAPTGISLVFFGQGLGGTISVAIGQNILDNKLISGLSNTNGVSAQDIINSGATGLRNLFTPSELGHVLDVYNNALVTVFYAALGFSCATILGALIIEWKSVKKGMVKDEPEPTTD</sequence>
<feature type="transmembrane region" description="Helical" evidence="5">
    <location>
        <begin position="393"/>
        <end position="415"/>
    </location>
</feature>
<dbReference type="STRING" id="913774.A0A0C3H9V4"/>
<feature type="transmembrane region" description="Helical" evidence="5">
    <location>
        <begin position="67"/>
        <end position="86"/>
    </location>
</feature>
<evidence type="ECO:0000256" key="1">
    <source>
        <dbReference type="ARBA" id="ARBA00004141"/>
    </source>
</evidence>
<feature type="transmembrane region" description="Helical" evidence="5">
    <location>
        <begin position="124"/>
        <end position="143"/>
    </location>
</feature>
<keyword evidence="4 5" id="KW-0472">Membrane</keyword>
<name>A0A0C3H9V4_OIDMZ</name>
<dbReference type="AlphaFoldDB" id="A0A0C3H9V4"/>
<keyword evidence="8" id="KW-1185">Reference proteome</keyword>
<dbReference type="Gene3D" id="1.20.1720.10">
    <property type="entry name" value="Multidrug resistance protein D"/>
    <property type="match status" value="1"/>
</dbReference>
<evidence type="ECO:0000256" key="4">
    <source>
        <dbReference type="ARBA" id="ARBA00023136"/>
    </source>
</evidence>
<keyword evidence="3 5" id="KW-1133">Transmembrane helix</keyword>
<feature type="domain" description="Major facilitator superfamily (MFS) profile" evidence="6">
    <location>
        <begin position="2"/>
        <end position="488"/>
    </location>
</feature>
<dbReference type="Gene3D" id="1.20.1250.20">
    <property type="entry name" value="MFS general substrate transporter like domains"/>
    <property type="match status" value="1"/>
</dbReference>
<evidence type="ECO:0000256" key="5">
    <source>
        <dbReference type="SAM" id="Phobius"/>
    </source>
</evidence>
<comment type="subcellular location">
    <subcellularLocation>
        <location evidence="1">Membrane</location>
        <topology evidence="1">Multi-pass membrane protein</topology>
    </subcellularLocation>
</comment>
<evidence type="ECO:0000256" key="3">
    <source>
        <dbReference type="ARBA" id="ARBA00022989"/>
    </source>
</evidence>
<dbReference type="SUPFAM" id="SSF103473">
    <property type="entry name" value="MFS general substrate transporter"/>
    <property type="match status" value="1"/>
</dbReference>
<dbReference type="Pfam" id="PF07690">
    <property type="entry name" value="MFS_1"/>
    <property type="match status" value="1"/>
</dbReference>
<dbReference type="FunFam" id="1.20.1250.20:FF:000196">
    <property type="entry name" value="MFS toxin efflux pump (AflT)"/>
    <property type="match status" value="1"/>
</dbReference>
<dbReference type="InParanoid" id="A0A0C3H9V4"/>
<dbReference type="InterPro" id="IPR020846">
    <property type="entry name" value="MFS_dom"/>
</dbReference>
<evidence type="ECO:0000259" key="6">
    <source>
        <dbReference type="PROSITE" id="PS50850"/>
    </source>
</evidence>
<feature type="transmembrane region" description="Helical" evidence="5">
    <location>
        <begin position="268"/>
        <end position="289"/>
    </location>
</feature>
<dbReference type="CDD" id="cd17502">
    <property type="entry name" value="MFS_Azr1_MDR_like"/>
    <property type="match status" value="1"/>
</dbReference>
<dbReference type="InterPro" id="IPR011701">
    <property type="entry name" value="MFS"/>
</dbReference>
<feature type="transmembrane region" description="Helical" evidence="5">
    <location>
        <begin position="37"/>
        <end position="55"/>
    </location>
</feature>
<dbReference type="PANTHER" id="PTHR23501">
    <property type="entry name" value="MAJOR FACILITATOR SUPERFAMILY"/>
    <property type="match status" value="1"/>
</dbReference>
<feature type="transmembrane region" description="Helical" evidence="5">
    <location>
        <begin position="155"/>
        <end position="175"/>
    </location>
</feature>
<dbReference type="HOGENOM" id="CLU_000960_22_1_1"/>
<evidence type="ECO:0000256" key="2">
    <source>
        <dbReference type="ARBA" id="ARBA00022692"/>
    </source>
</evidence>
<organism evidence="7 8">
    <name type="scientific">Oidiodendron maius (strain Zn)</name>
    <dbReference type="NCBI Taxonomy" id="913774"/>
    <lineage>
        <taxon>Eukaryota</taxon>
        <taxon>Fungi</taxon>
        <taxon>Dikarya</taxon>
        <taxon>Ascomycota</taxon>
        <taxon>Pezizomycotina</taxon>
        <taxon>Leotiomycetes</taxon>
        <taxon>Leotiomycetes incertae sedis</taxon>
        <taxon>Myxotrichaceae</taxon>
        <taxon>Oidiodendron</taxon>
    </lineage>
</organism>
<dbReference type="GO" id="GO:0005886">
    <property type="term" value="C:plasma membrane"/>
    <property type="evidence" value="ECO:0007669"/>
    <property type="project" value="TreeGrafter"/>
</dbReference>
<evidence type="ECO:0000313" key="7">
    <source>
        <dbReference type="EMBL" id="KIN00035.1"/>
    </source>
</evidence>
<feature type="transmembrane region" description="Helical" evidence="5">
    <location>
        <begin position="227"/>
        <end position="247"/>
    </location>
</feature>
<feature type="transmembrane region" description="Helical" evidence="5">
    <location>
        <begin position="331"/>
        <end position="349"/>
    </location>
</feature>
<dbReference type="FunCoup" id="A0A0C3H9V4">
    <property type="interactions" value="92"/>
</dbReference>
<dbReference type="FunFam" id="1.20.1720.10:FF:000012">
    <property type="entry name" value="MFS toxin efflux pump (AflT)"/>
    <property type="match status" value="1"/>
</dbReference>
<reference evidence="8" key="2">
    <citation type="submission" date="2015-01" db="EMBL/GenBank/DDBJ databases">
        <title>Evolutionary Origins and Diversification of the Mycorrhizal Mutualists.</title>
        <authorList>
            <consortium name="DOE Joint Genome Institute"/>
            <consortium name="Mycorrhizal Genomics Consortium"/>
            <person name="Kohler A."/>
            <person name="Kuo A."/>
            <person name="Nagy L.G."/>
            <person name="Floudas D."/>
            <person name="Copeland A."/>
            <person name="Barry K.W."/>
            <person name="Cichocki N."/>
            <person name="Veneault-Fourrey C."/>
            <person name="LaButti K."/>
            <person name="Lindquist E.A."/>
            <person name="Lipzen A."/>
            <person name="Lundell T."/>
            <person name="Morin E."/>
            <person name="Murat C."/>
            <person name="Riley R."/>
            <person name="Ohm R."/>
            <person name="Sun H."/>
            <person name="Tunlid A."/>
            <person name="Henrissat B."/>
            <person name="Grigoriev I.V."/>
            <person name="Hibbett D.S."/>
            <person name="Martin F."/>
        </authorList>
    </citation>
    <scope>NUCLEOTIDE SEQUENCE [LARGE SCALE GENOMIC DNA]</scope>
    <source>
        <strain evidence="8">Zn</strain>
    </source>
</reference>
<feature type="transmembrane region" description="Helical" evidence="5">
    <location>
        <begin position="301"/>
        <end position="322"/>
    </location>
</feature>
<accession>A0A0C3H9V4</accession>
<dbReference type="PROSITE" id="PS50850">
    <property type="entry name" value="MFS"/>
    <property type="match status" value="1"/>
</dbReference>
<feature type="transmembrane region" description="Helical" evidence="5">
    <location>
        <begin position="92"/>
        <end position="117"/>
    </location>
</feature>
<feature type="transmembrane region" description="Helical" evidence="5">
    <location>
        <begin position="355"/>
        <end position="373"/>
    </location>
</feature>
<protein>
    <recommendedName>
        <fullName evidence="6">Major facilitator superfamily (MFS) profile domain-containing protein</fullName>
    </recommendedName>
</protein>
<evidence type="ECO:0000313" key="8">
    <source>
        <dbReference type="Proteomes" id="UP000054321"/>
    </source>
</evidence>
<dbReference type="GO" id="GO:0022857">
    <property type="term" value="F:transmembrane transporter activity"/>
    <property type="evidence" value="ECO:0007669"/>
    <property type="project" value="InterPro"/>
</dbReference>
<dbReference type="Proteomes" id="UP000054321">
    <property type="component" value="Unassembled WGS sequence"/>
</dbReference>
<dbReference type="EMBL" id="KN832878">
    <property type="protein sequence ID" value="KIN00035.1"/>
    <property type="molecule type" value="Genomic_DNA"/>
</dbReference>
<keyword evidence="2 5" id="KW-0812">Transmembrane</keyword>